<gene>
    <name evidence="2" type="ORF">Tco_1018851</name>
</gene>
<feature type="region of interest" description="Disordered" evidence="1">
    <location>
        <begin position="190"/>
        <end position="216"/>
    </location>
</feature>
<evidence type="ECO:0000313" key="2">
    <source>
        <dbReference type="EMBL" id="GJT67371.1"/>
    </source>
</evidence>
<protein>
    <submittedName>
        <fullName evidence="2">Uncharacterized protein</fullName>
    </submittedName>
</protein>
<dbReference type="EMBL" id="BQNB010017801">
    <property type="protein sequence ID" value="GJT67371.1"/>
    <property type="molecule type" value="Genomic_DNA"/>
</dbReference>
<comment type="caution">
    <text evidence="2">The sequence shown here is derived from an EMBL/GenBank/DDBJ whole genome shotgun (WGS) entry which is preliminary data.</text>
</comment>
<reference evidence="2" key="2">
    <citation type="submission" date="2022-01" db="EMBL/GenBank/DDBJ databases">
        <authorList>
            <person name="Yamashiro T."/>
            <person name="Shiraishi A."/>
            <person name="Satake H."/>
            <person name="Nakayama K."/>
        </authorList>
    </citation>
    <scope>NUCLEOTIDE SEQUENCE</scope>
</reference>
<name>A0ABQ5FVG6_9ASTR</name>
<organism evidence="2 3">
    <name type="scientific">Tanacetum coccineum</name>
    <dbReference type="NCBI Taxonomy" id="301880"/>
    <lineage>
        <taxon>Eukaryota</taxon>
        <taxon>Viridiplantae</taxon>
        <taxon>Streptophyta</taxon>
        <taxon>Embryophyta</taxon>
        <taxon>Tracheophyta</taxon>
        <taxon>Spermatophyta</taxon>
        <taxon>Magnoliopsida</taxon>
        <taxon>eudicotyledons</taxon>
        <taxon>Gunneridae</taxon>
        <taxon>Pentapetalae</taxon>
        <taxon>asterids</taxon>
        <taxon>campanulids</taxon>
        <taxon>Asterales</taxon>
        <taxon>Asteraceae</taxon>
        <taxon>Asteroideae</taxon>
        <taxon>Anthemideae</taxon>
        <taxon>Anthemidinae</taxon>
        <taxon>Tanacetum</taxon>
    </lineage>
</organism>
<keyword evidence="3" id="KW-1185">Reference proteome</keyword>
<evidence type="ECO:0000256" key="1">
    <source>
        <dbReference type="SAM" id="MobiDB-lite"/>
    </source>
</evidence>
<sequence length="361" mass="40171">MMTSESSSSQQLTPSSKVNFNCEDGIIAYNNDVALLEHPNNTLGNSSTRREVDDAKKTLTFSFSNFDKPLSFTHDDFIFVIGLNYSENYVLLPKKETVRVGLATLGLVDEDKPSLSSSTLGLEVDIGNIIFYDLVIELQDGKEGRELNKPLASEVALTSHMLKVPKISNEPKQSLILPSEEVNVDDTIDKSLSGTNVQPVTQPKAKTDTKLRKKKIPSSTKSKTLKIIRESSPPTQVADTQYAEEPVATANATQSLDASGSVEELRNQSKPVDAKEVQENIVEQTKNIVEEEHDEATDSRFKSLGNVIFEELNVNTKDNPFDTESKIKVVKRMQPQNFDDEDQIKFLRPVSYAMEDDSKVH</sequence>
<evidence type="ECO:0000313" key="3">
    <source>
        <dbReference type="Proteomes" id="UP001151760"/>
    </source>
</evidence>
<feature type="compositionally biased region" description="Polar residues" evidence="1">
    <location>
        <begin position="190"/>
        <end position="201"/>
    </location>
</feature>
<accession>A0ABQ5FVG6</accession>
<reference evidence="2" key="1">
    <citation type="journal article" date="2022" name="Int. J. Mol. Sci.">
        <title>Draft Genome of Tanacetum Coccineum: Genomic Comparison of Closely Related Tanacetum-Family Plants.</title>
        <authorList>
            <person name="Yamashiro T."/>
            <person name="Shiraishi A."/>
            <person name="Nakayama K."/>
            <person name="Satake H."/>
        </authorList>
    </citation>
    <scope>NUCLEOTIDE SEQUENCE</scope>
</reference>
<proteinExistence type="predicted"/>
<dbReference type="Proteomes" id="UP001151760">
    <property type="component" value="Unassembled WGS sequence"/>
</dbReference>